<dbReference type="AlphaFoldDB" id="A0A9W7KNM0"/>
<dbReference type="CDD" id="cd18011">
    <property type="entry name" value="DEXDc_RapA"/>
    <property type="match status" value="1"/>
</dbReference>
<dbReference type="Pfam" id="PF00176">
    <property type="entry name" value="SNF2-rel_dom"/>
    <property type="match status" value="1"/>
</dbReference>
<evidence type="ECO:0000256" key="4">
    <source>
        <dbReference type="ARBA" id="ARBA00022840"/>
    </source>
</evidence>
<dbReference type="SMART" id="SM00490">
    <property type="entry name" value="HELICc"/>
    <property type="match status" value="1"/>
</dbReference>
<keyword evidence="4" id="KW-0067">ATP-binding</keyword>
<dbReference type="PROSITE" id="PS51194">
    <property type="entry name" value="HELICASE_CTER"/>
    <property type="match status" value="1"/>
</dbReference>
<dbReference type="Gene3D" id="3.40.50.10810">
    <property type="entry name" value="Tandem AAA-ATPase domain"/>
    <property type="match status" value="1"/>
</dbReference>
<dbReference type="InterPro" id="IPR038718">
    <property type="entry name" value="SNF2-like_sf"/>
</dbReference>
<dbReference type="RefSeq" id="WP_149472023.1">
    <property type="nucleotide sequence ID" value="NZ_QOKW01000036.1"/>
</dbReference>
<feature type="domain" description="Helicase C-terminal" evidence="7">
    <location>
        <begin position="416"/>
        <end position="591"/>
    </location>
</feature>
<accession>A0A9W7KNM0</accession>
<evidence type="ECO:0000313" key="9">
    <source>
        <dbReference type="Proteomes" id="UP000480854"/>
    </source>
</evidence>
<dbReference type="PANTHER" id="PTHR10799">
    <property type="entry name" value="SNF2/RAD54 HELICASE FAMILY"/>
    <property type="match status" value="1"/>
</dbReference>
<evidence type="ECO:0000256" key="5">
    <source>
        <dbReference type="SAM" id="Coils"/>
    </source>
</evidence>
<dbReference type="PROSITE" id="PS51192">
    <property type="entry name" value="HELICASE_ATP_BIND_1"/>
    <property type="match status" value="1"/>
</dbReference>
<dbReference type="OrthoDB" id="9814088at2"/>
<dbReference type="GO" id="GO:0005524">
    <property type="term" value="F:ATP binding"/>
    <property type="evidence" value="ECO:0007669"/>
    <property type="project" value="UniProtKB-KW"/>
</dbReference>
<reference evidence="8 9" key="1">
    <citation type="submission" date="2018-07" db="EMBL/GenBank/DDBJ databases">
        <title>Genome sequence of Azospirillum sp. ATCC 49961.</title>
        <authorList>
            <person name="Sant'Anna F.H."/>
            <person name="Baldani J.I."/>
            <person name="Zilli J.E."/>
            <person name="Reis V.M."/>
            <person name="Hartmann A."/>
            <person name="Cruz L."/>
            <person name="de Souza E.M."/>
            <person name="de Oliveira Pedrosa F."/>
            <person name="Passaglia L.M.P."/>
        </authorList>
    </citation>
    <scope>NUCLEOTIDE SEQUENCE [LARGE SCALE GENOMIC DNA]</scope>
    <source>
        <strain evidence="8 9">ATCC 49961</strain>
    </source>
</reference>
<gene>
    <name evidence="8" type="ORF">DS843_27460</name>
</gene>
<dbReference type="InterPro" id="IPR014001">
    <property type="entry name" value="Helicase_ATP-bd"/>
</dbReference>
<dbReference type="Pfam" id="PF00271">
    <property type="entry name" value="Helicase_C"/>
    <property type="match status" value="1"/>
</dbReference>
<dbReference type="InterPro" id="IPR001650">
    <property type="entry name" value="Helicase_C-like"/>
</dbReference>
<dbReference type="InterPro" id="IPR000330">
    <property type="entry name" value="SNF2_N"/>
</dbReference>
<dbReference type="InterPro" id="IPR057342">
    <property type="entry name" value="DEXDc_RapA"/>
</dbReference>
<proteinExistence type="predicted"/>
<sequence>MSAYTPYHSLYLARRITLQGVSDDAFAKSLSTARVDMNPHQVDAALFALHSPLSKGVILADEVGLGKTIEASLVIAQRWAERKRRILLIVPASLRKQWTQELWEKFSLPSLIMEAKTYRERVKTGHRSPFDADGVVVVTSYEFAALKADELAVAKWDLVIFDEAHRLRNVYRKGASARAKRLRDTLRDPFKVLLTATPLQNNIMELFGLVSIIDDKVFGDEASFRTLYGGARPDRGQLMVLRKRMEPICRRTLRKNVQEAGHINYTRRIPVTFRFDPHPKEIELYERVSAFLQRPDTVYLGGKPNALVTMSLRKILGSSSHAISETLARIAERLRAQQEADLDALADLDTIDELVEEWGDLDDNAFGDEDADGVAVRPDPQKLAAEIEELLGYYNLARSIQSNAKGERLIAELPVLLDAVVEKGGRRKAVIFTESVRTQTYLAELLAANGFARQIALLNGANTDRESATIYAEWLARYKGSDKVSGSKTADMKAAIVEAFRDEKTILIATESGAEGINLQFCSLLVNYDLPWNPQRVEQRIGRCHRYGQKIDVTVVNLLNTKNRAEERVFELLDQKFRLFDGVFGASDEVLGAIESGVDFERRVHEIVQTARTADEIDAAFNELTGSLQPQIEADMREAREKLLLNVDEDVVRLLRTRKDSIDRTLSEFEQRLLVLAKSELPEARFWRHENGSPCFEHGGNTWTTEWPLADDKGWQFFRLSDGNLALDLVQRAQARDLPISNVEFRYDAYRSDGGGRLIDLEAFIGASGWLKVSKLSLRAAGQTIEHVISAAITDDGRTLDGKLIDRLFLLPGATTGVAGAAPVELETVESQVRAARIDEAARENERWLSEETEKLDRYADDLEVAAEEEIKQLEREVKERRKALRTNPNLTAQQKIEEQRAIKKLEGLIDDQKLETYQRRKAIRSEVEGILDSTQADLELVPTVEPVFTIRWSLVA</sequence>
<evidence type="ECO:0000256" key="2">
    <source>
        <dbReference type="ARBA" id="ARBA00022801"/>
    </source>
</evidence>
<feature type="domain" description="Helicase ATP-binding" evidence="6">
    <location>
        <begin position="48"/>
        <end position="216"/>
    </location>
</feature>
<dbReference type="Proteomes" id="UP000480854">
    <property type="component" value="Unassembled WGS sequence"/>
</dbReference>
<keyword evidence="3 8" id="KW-0347">Helicase</keyword>
<dbReference type="CDD" id="cd18793">
    <property type="entry name" value="SF2_C_SNF"/>
    <property type="match status" value="1"/>
</dbReference>
<keyword evidence="9" id="KW-1185">Reference proteome</keyword>
<dbReference type="SMART" id="SM00487">
    <property type="entry name" value="DEXDc"/>
    <property type="match status" value="1"/>
</dbReference>
<dbReference type="EMBL" id="QOKW01000036">
    <property type="protein sequence ID" value="KAA0676358.1"/>
    <property type="molecule type" value="Genomic_DNA"/>
</dbReference>
<dbReference type="GO" id="GO:0016787">
    <property type="term" value="F:hydrolase activity"/>
    <property type="evidence" value="ECO:0007669"/>
    <property type="project" value="UniProtKB-KW"/>
</dbReference>
<keyword evidence="2" id="KW-0378">Hydrolase</keyword>
<dbReference type="InterPro" id="IPR027417">
    <property type="entry name" value="P-loop_NTPase"/>
</dbReference>
<evidence type="ECO:0000256" key="3">
    <source>
        <dbReference type="ARBA" id="ARBA00022806"/>
    </source>
</evidence>
<dbReference type="SUPFAM" id="SSF52540">
    <property type="entry name" value="P-loop containing nucleoside triphosphate hydrolases"/>
    <property type="match status" value="2"/>
</dbReference>
<dbReference type="GO" id="GO:0004386">
    <property type="term" value="F:helicase activity"/>
    <property type="evidence" value="ECO:0007669"/>
    <property type="project" value="UniProtKB-KW"/>
</dbReference>
<evidence type="ECO:0000259" key="6">
    <source>
        <dbReference type="PROSITE" id="PS51192"/>
    </source>
</evidence>
<feature type="coiled-coil region" evidence="5">
    <location>
        <begin position="849"/>
        <end position="916"/>
    </location>
</feature>
<evidence type="ECO:0000313" key="8">
    <source>
        <dbReference type="EMBL" id="KAA0676358.1"/>
    </source>
</evidence>
<evidence type="ECO:0000256" key="1">
    <source>
        <dbReference type="ARBA" id="ARBA00022741"/>
    </source>
</evidence>
<dbReference type="InterPro" id="IPR049730">
    <property type="entry name" value="SNF2/RAD54-like_C"/>
</dbReference>
<keyword evidence="1" id="KW-0547">Nucleotide-binding</keyword>
<comment type="caution">
    <text evidence="8">The sequence shown here is derived from an EMBL/GenBank/DDBJ whole genome shotgun (WGS) entry which is preliminary data.</text>
</comment>
<organism evidence="8 9">
    <name type="scientific">Roseomonas genomospecies 6</name>
    <dbReference type="NCBI Taxonomy" id="214106"/>
    <lineage>
        <taxon>Bacteria</taxon>
        <taxon>Pseudomonadati</taxon>
        <taxon>Pseudomonadota</taxon>
        <taxon>Alphaproteobacteria</taxon>
        <taxon>Acetobacterales</taxon>
        <taxon>Roseomonadaceae</taxon>
        <taxon>Roseomonas</taxon>
    </lineage>
</organism>
<evidence type="ECO:0000259" key="7">
    <source>
        <dbReference type="PROSITE" id="PS51194"/>
    </source>
</evidence>
<dbReference type="Gene3D" id="3.40.50.300">
    <property type="entry name" value="P-loop containing nucleotide triphosphate hydrolases"/>
    <property type="match status" value="1"/>
</dbReference>
<name>A0A9W7KNM0_9PROT</name>
<keyword evidence="5" id="KW-0175">Coiled coil</keyword>
<protein>
    <submittedName>
        <fullName evidence="8">Helicase SNF2</fullName>
    </submittedName>
</protein>